<sequence>MGVIMNQETLIAAVEQMRKLVPALRKVPDETLYAWVEMAELFVCQKTFKDAYVKAIALYALHLAFLDGALKGEDEDLESYSRRVTSFSLSGEFSQTFGEVTKNQSGNMMLSTPWGKMFEQLKARRRGRFALMTGLRGGCH</sequence>
<accession>A0A7S9SWP2</accession>
<organism evidence="1 2">
    <name type="scientific">Escherichia phage phi2013</name>
    <dbReference type="NCBI Taxonomy" id="2736365"/>
    <lineage>
        <taxon>Viruses</taxon>
        <taxon>Duplodnaviria</taxon>
        <taxon>Heunggongvirae</taxon>
        <taxon>Uroviricota</taxon>
        <taxon>Caudoviricetes</taxon>
        <taxon>Drexlerviridae</taxon>
        <taxon>Tunavirinae</taxon>
        <taxon>Tunavirus</taxon>
        <taxon>Tunavirus JMPW1</taxon>
    </lineage>
</organism>
<gene>
    <name evidence="1" type="ORF">phi2013_32</name>
</gene>
<dbReference type="EMBL" id="MT427400">
    <property type="protein sequence ID" value="QPI17786.1"/>
    <property type="molecule type" value="Genomic_DNA"/>
</dbReference>
<dbReference type="SMR" id="A0A7S9SWP2"/>
<name>A0A7S9SWP2_9CAUD</name>
<dbReference type="Pfam" id="PF13262">
    <property type="entry name" value="DUF4054"/>
    <property type="match status" value="1"/>
</dbReference>
<proteinExistence type="predicted"/>
<dbReference type="Proteomes" id="UP000594708">
    <property type="component" value="Segment"/>
</dbReference>
<evidence type="ECO:0000313" key="2">
    <source>
        <dbReference type="Proteomes" id="UP000594708"/>
    </source>
</evidence>
<reference evidence="2" key="1">
    <citation type="submission" date="2020-05" db="EMBL/GenBank/DDBJ databases">
        <authorList>
            <person name="L D."/>
            <person name="Y H."/>
        </authorList>
    </citation>
    <scope>NUCLEOTIDE SEQUENCE [LARGE SCALE GENOMIC DNA]</scope>
</reference>
<dbReference type="InterPro" id="IPR025127">
    <property type="entry name" value="DUF4054"/>
</dbReference>
<protein>
    <submittedName>
        <fullName evidence="1">Uncharacterized protein</fullName>
    </submittedName>
</protein>
<evidence type="ECO:0000313" key="1">
    <source>
        <dbReference type="EMBL" id="QPI17786.1"/>
    </source>
</evidence>